<gene>
    <name evidence="2" type="ORF">SAMN04487988_101404</name>
</gene>
<sequence>MYQIVYTKFEIMVVISTREFRQNLKKYLDLIDKNERVIIQRGKDKVYEISKDVKNDRFFDDPAVQERLVKSIQSYSEGKTVKLSDDQLKDLLGI</sequence>
<evidence type="ECO:0000256" key="1">
    <source>
        <dbReference type="ARBA" id="ARBA00009981"/>
    </source>
</evidence>
<keyword evidence="3" id="KW-1185">Reference proteome</keyword>
<evidence type="ECO:0000313" key="3">
    <source>
        <dbReference type="Proteomes" id="UP000199642"/>
    </source>
</evidence>
<reference evidence="3" key="1">
    <citation type="submission" date="2016-10" db="EMBL/GenBank/DDBJ databases">
        <authorList>
            <person name="Varghese N."/>
            <person name="Submissions S."/>
        </authorList>
    </citation>
    <scope>NUCLEOTIDE SEQUENCE [LARGE SCALE GENOMIC DNA]</scope>
    <source>
        <strain evidence="3">DSM 19315</strain>
    </source>
</reference>
<dbReference type="EMBL" id="FOPC01000001">
    <property type="protein sequence ID" value="SFG09914.1"/>
    <property type="molecule type" value="Genomic_DNA"/>
</dbReference>
<name>A0A1I2P1H1_9BACT</name>
<evidence type="ECO:0000313" key="2">
    <source>
        <dbReference type="EMBL" id="SFG09914.1"/>
    </source>
</evidence>
<dbReference type="Proteomes" id="UP000199642">
    <property type="component" value="Unassembled WGS sequence"/>
</dbReference>
<comment type="similarity">
    <text evidence="1">Belongs to the phD/YefM antitoxin family.</text>
</comment>
<dbReference type="AlphaFoldDB" id="A0A1I2P1H1"/>
<dbReference type="SUPFAM" id="SSF143120">
    <property type="entry name" value="YefM-like"/>
    <property type="match status" value="1"/>
</dbReference>
<protein>
    <submittedName>
        <fullName evidence="2">Antitoxin Phd_YefM, type II toxin-antitoxin system</fullName>
    </submittedName>
</protein>
<organism evidence="2 3">
    <name type="scientific">Algoriphagus hitonicola</name>
    <dbReference type="NCBI Taxonomy" id="435880"/>
    <lineage>
        <taxon>Bacteria</taxon>
        <taxon>Pseudomonadati</taxon>
        <taxon>Bacteroidota</taxon>
        <taxon>Cytophagia</taxon>
        <taxon>Cytophagales</taxon>
        <taxon>Cyclobacteriaceae</taxon>
        <taxon>Algoriphagus</taxon>
    </lineage>
</organism>
<accession>A0A1I2P1H1</accession>
<dbReference type="InterPro" id="IPR036165">
    <property type="entry name" value="YefM-like_sf"/>
</dbReference>
<proteinExistence type="inferred from homology"/>
<dbReference type="STRING" id="435880.SAMN04487988_101404"/>